<organism evidence="1 2">
    <name type="scientific">Mariniblastus fucicola</name>
    <dbReference type="NCBI Taxonomy" id="980251"/>
    <lineage>
        <taxon>Bacteria</taxon>
        <taxon>Pseudomonadati</taxon>
        <taxon>Planctomycetota</taxon>
        <taxon>Planctomycetia</taxon>
        <taxon>Pirellulales</taxon>
        <taxon>Pirellulaceae</taxon>
        <taxon>Mariniblastus</taxon>
    </lineage>
</organism>
<sequence>MWSRLPSSRSPFFWPKAKWIAIKHDDGAYVGGVPAPGDHVEVFATTDTGEIKSLARDLVVLEHPDWKFTDGIAMRLKLQINWRQQWSISGYKHYRIAISSDSH</sequence>
<accession>A0A5B9PCJ3</accession>
<protein>
    <submittedName>
        <fullName evidence="1">Uncharacterized protein</fullName>
    </submittedName>
</protein>
<dbReference type="KEGG" id="mff:MFFC18_31150"/>
<name>A0A5B9PCJ3_9BACT</name>
<gene>
    <name evidence="1" type="ORF">MFFC18_31150</name>
</gene>
<dbReference type="Proteomes" id="UP000322214">
    <property type="component" value="Chromosome"/>
</dbReference>
<evidence type="ECO:0000313" key="2">
    <source>
        <dbReference type="Proteomes" id="UP000322214"/>
    </source>
</evidence>
<dbReference type="STRING" id="980251.GCA_001642875_00511"/>
<dbReference type="EMBL" id="CP042912">
    <property type="protein sequence ID" value="QEG23219.1"/>
    <property type="molecule type" value="Genomic_DNA"/>
</dbReference>
<dbReference type="AlphaFoldDB" id="A0A5B9PCJ3"/>
<proteinExistence type="predicted"/>
<evidence type="ECO:0000313" key="1">
    <source>
        <dbReference type="EMBL" id="QEG23219.1"/>
    </source>
</evidence>
<keyword evidence="2" id="KW-1185">Reference proteome</keyword>
<reference evidence="1 2" key="1">
    <citation type="submission" date="2019-08" db="EMBL/GenBank/DDBJ databases">
        <title>Deep-cultivation of Planctomycetes and their phenomic and genomic characterization uncovers novel biology.</title>
        <authorList>
            <person name="Wiegand S."/>
            <person name="Jogler M."/>
            <person name="Boedeker C."/>
            <person name="Pinto D."/>
            <person name="Vollmers J."/>
            <person name="Rivas-Marin E."/>
            <person name="Kohn T."/>
            <person name="Peeters S.H."/>
            <person name="Heuer A."/>
            <person name="Rast P."/>
            <person name="Oberbeckmann S."/>
            <person name="Bunk B."/>
            <person name="Jeske O."/>
            <person name="Meyerdierks A."/>
            <person name="Storesund J.E."/>
            <person name="Kallscheuer N."/>
            <person name="Luecker S."/>
            <person name="Lage O.M."/>
            <person name="Pohl T."/>
            <person name="Merkel B.J."/>
            <person name="Hornburger P."/>
            <person name="Mueller R.-W."/>
            <person name="Bruemmer F."/>
            <person name="Labrenz M."/>
            <person name="Spormann A.M."/>
            <person name="Op den Camp H."/>
            <person name="Overmann J."/>
            <person name="Amann R."/>
            <person name="Jetten M.S.M."/>
            <person name="Mascher T."/>
            <person name="Medema M.H."/>
            <person name="Devos D.P."/>
            <person name="Kaster A.-K."/>
            <person name="Ovreas L."/>
            <person name="Rohde M."/>
            <person name="Galperin M.Y."/>
            <person name="Jogler C."/>
        </authorList>
    </citation>
    <scope>NUCLEOTIDE SEQUENCE [LARGE SCALE GENOMIC DNA]</scope>
    <source>
        <strain evidence="1 2">FC18</strain>
    </source>
</reference>